<dbReference type="Proteomes" id="UP001163046">
    <property type="component" value="Unassembled WGS sequence"/>
</dbReference>
<feature type="transmembrane region" description="Helical" evidence="8">
    <location>
        <begin position="48"/>
        <end position="71"/>
    </location>
</feature>
<feature type="transmembrane region" description="Helical" evidence="8">
    <location>
        <begin position="232"/>
        <end position="255"/>
    </location>
</feature>
<dbReference type="PRINTS" id="PR00237">
    <property type="entry name" value="GPCRRHODOPSN"/>
</dbReference>
<reference evidence="10" key="1">
    <citation type="submission" date="2023-01" db="EMBL/GenBank/DDBJ databases">
        <title>Genome assembly of the deep-sea coral Lophelia pertusa.</title>
        <authorList>
            <person name="Herrera S."/>
            <person name="Cordes E."/>
        </authorList>
    </citation>
    <scope>NUCLEOTIDE SEQUENCE</scope>
    <source>
        <strain evidence="10">USNM1676648</strain>
        <tissue evidence="10">Polyp</tissue>
    </source>
</reference>
<dbReference type="InterPro" id="IPR017452">
    <property type="entry name" value="GPCR_Rhodpsn_7TM"/>
</dbReference>
<dbReference type="CDD" id="cd00637">
    <property type="entry name" value="7tm_classA_rhodopsin-like"/>
    <property type="match status" value="1"/>
</dbReference>
<feature type="transmembrane region" description="Helical" evidence="8">
    <location>
        <begin position="91"/>
        <end position="111"/>
    </location>
</feature>
<feature type="transmembrane region" description="Helical" evidence="8">
    <location>
        <begin position="12"/>
        <end position="36"/>
    </location>
</feature>
<dbReference type="Pfam" id="PF00001">
    <property type="entry name" value="7tm_1"/>
    <property type="match status" value="1"/>
</dbReference>
<keyword evidence="11" id="KW-1185">Reference proteome</keyword>
<feature type="domain" description="G-protein coupled receptors family 1 profile" evidence="9">
    <location>
        <begin position="28"/>
        <end position="284"/>
    </location>
</feature>
<dbReference type="GO" id="GO:0016020">
    <property type="term" value="C:membrane"/>
    <property type="evidence" value="ECO:0007669"/>
    <property type="project" value="UniProtKB-SubCell"/>
</dbReference>
<dbReference type="InterPro" id="IPR050125">
    <property type="entry name" value="GPCR_opsins"/>
</dbReference>
<organism evidence="10 11">
    <name type="scientific">Desmophyllum pertusum</name>
    <dbReference type="NCBI Taxonomy" id="174260"/>
    <lineage>
        <taxon>Eukaryota</taxon>
        <taxon>Metazoa</taxon>
        <taxon>Cnidaria</taxon>
        <taxon>Anthozoa</taxon>
        <taxon>Hexacorallia</taxon>
        <taxon>Scleractinia</taxon>
        <taxon>Caryophylliina</taxon>
        <taxon>Caryophylliidae</taxon>
        <taxon>Desmophyllum</taxon>
    </lineage>
</organism>
<protein>
    <submittedName>
        <fullName evidence="10">Melatonin receptor</fullName>
    </submittedName>
</protein>
<keyword evidence="6 10" id="KW-0675">Receptor</keyword>
<keyword evidence="2 8" id="KW-0812">Transmembrane</keyword>
<evidence type="ECO:0000256" key="1">
    <source>
        <dbReference type="ARBA" id="ARBA00004141"/>
    </source>
</evidence>
<dbReference type="PANTHER" id="PTHR24240">
    <property type="entry name" value="OPSIN"/>
    <property type="match status" value="1"/>
</dbReference>
<dbReference type="Gene3D" id="1.20.1070.10">
    <property type="entry name" value="Rhodopsin 7-helix transmembrane proteins"/>
    <property type="match status" value="1"/>
</dbReference>
<evidence type="ECO:0000313" key="11">
    <source>
        <dbReference type="Proteomes" id="UP001163046"/>
    </source>
</evidence>
<comment type="caution">
    <text evidence="10">The sequence shown here is derived from an EMBL/GenBank/DDBJ whole genome shotgun (WGS) entry which is preliminary data.</text>
</comment>
<keyword evidence="7" id="KW-0807">Transducer</keyword>
<evidence type="ECO:0000256" key="4">
    <source>
        <dbReference type="ARBA" id="ARBA00023040"/>
    </source>
</evidence>
<keyword evidence="4" id="KW-0297">G-protein coupled receptor</keyword>
<evidence type="ECO:0000259" key="9">
    <source>
        <dbReference type="PROSITE" id="PS50262"/>
    </source>
</evidence>
<evidence type="ECO:0000256" key="7">
    <source>
        <dbReference type="ARBA" id="ARBA00023224"/>
    </source>
</evidence>
<evidence type="ECO:0000313" key="10">
    <source>
        <dbReference type="EMBL" id="KAJ7323090.1"/>
    </source>
</evidence>
<dbReference type="EMBL" id="MU827818">
    <property type="protein sequence ID" value="KAJ7323090.1"/>
    <property type="molecule type" value="Genomic_DNA"/>
</dbReference>
<keyword evidence="3 8" id="KW-1133">Transmembrane helix</keyword>
<proteinExistence type="predicted"/>
<evidence type="ECO:0000256" key="3">
    <source>
        <dbReference type="ARBA" id="ARBA00022989"/>
    </source>
</evidence>
<keyword evidence="5 8" id="KW-0472">Membrane</keyword>
<dbReference type="AlphaFoldDB" id="A0A9W9Y867"/>
<feature type="transmembrane region" description="Helical" evidence="8">
    <location>
        <begin position="132"/>
        <end position="157"/>
    </location>
</feature>
<sequence length="304" mass="34810">MEEDTRSLAAVITHTVILGQATIMSLVGNSFVFLSFYRNRRLRTITNFYVMSLAVADIMMAMCSFPFQVIASGLRKWPFNYNLCQFAGFVVQYWVQLSVCILALASINRYFCAVKPHKYSVFFTRKKTIISILVVWIFSSVQILIIIFAAAIIFKWIPNNLYCRATFFDERLERICYVGFACLYIVPMSVVVFSYFSIYRVVRQHNIAVVPSLQEANVDGIARAQEIKSSRVLFAAVVGFFICWMPFIVVSILDFGFRVSIPSSAKSIYPLLGSISSWINPIIYGVTNRAMRTEFRNILFCKKD</sequence>
<gene>
    <name evidence="10" type="primary">MTNR1A_19</name>
    <name evidence="10" type="ORF">OS493_032661</name>
</gene>
<comment type="subcellular location">
    <subcellularLocation>
        <location evidence="1">Membrane</location>
        <topology evidence="1">Multi-pass membrane protein</topology>
    </subcellularLocation>
</comment>
<feature type="transmembrane region" description="Helical" evidence="8">
    <location>
        <begin position="177"/>
        <end position="198"/>
    </location>
</feature>
<evidence type="ECO:0000256" key="8">
    <source>
        <dbReference type="SAM" id="Phobius"/>
    </source>
</evidence>
<dbReference type="GO" id="GO:0004930">
    <property type="term" value="F:G protein-coupled receptor activity"/>
    <property type="evidence" value="ECO:0007669"/>
    <property type="project" value="UniProtKB-KW"/>
</dbReference>
<evidence type="ECO:0000256" key="2">
    <source>
        <dbReference type="ARBA" id="ARBA00022692"/>
    </source>
</evidence>
<evidence type="ECO:0000256" key="6">
    <source>
        <dbReference type="ARBA" id="ARBA00023170"/>
    </source>
</evidence>
<feature type="transmembrane region" description="Helical" evidence="8">
    <location>
        <begin position="267"/>
        <end position="286"/>
    </location>
</feature>
<dbReference type="InterPro" id="IPR000276">
    <property type="entry name" value="GPCR_Rhodpsn"/>
</dbReference>
<evidence type="ECO:0000256" key="5">
    <source>
        <dbReference type="ARBA" id="ARBA00023136"/>
    </source>
</evidence>
<accession>A0A9W9Y867</accession>
<dbReference type="PROSITE" id="PS50262">
    <property type="entry name" value="G_PROTEIN_RECEP_F1_2"/>
    <property type="match status" value="1"/>
</dbReference>
<name>A0A9W9Y867_9CNID</name>
<dbReference type="OrthoDB" id="5984686at2759"/>
<dbReference type="SUPFAM" id="SSF81321">
    <property type="entry name" value="Family A G protein-coupled receptor-like"/>
    <property type="match status" value="1"/>
</dbReference>